<accession>A0A5R8NVT2</accession>
<keyword evidence="1" id="KW-0175">Coiled coil</keyword>
<comment type="caution">
    <text evidence="4">The sequence shown here is derived from an EMBL/GenBank/DDBJ whole genome shotgun (WGS) entry which is preliminary data.</text>
</comment>
<dbReference type="InterPro" id="IPR025280">
    <property type="entry name" value="SNIPE"/>
</dbReference>
<dbReference type="InterPro" id="IPR018306">
    <property type="entry name" value="Phage_T5_Orf172_DNA-bd"/>
</dbReference>
<reference evidence="4 5" key="1">
    <citation type="submission" date="2019-05" db="EMBL/GenBank/DDBJ databases">
        <title>Genomes sequences of two Nocardia cyriacigeorgica environmental isolates, type strains Nocardia asteroides ATCC 19247 and Nocardia cyriacigeorgica DSM 44484.</title>
        <authorList>
            <person name="Vautrin F."/>
            <person name="Bergeron E."/>
            <person name="Dubost A."/>
            <person name="Abrouk D."/>
            <person name="Rodriguez Nava V."/>
            <person name="Pujic P."/>
        </authorList>
    </citation>
    <scope>NUCLEOTIDE SEQUENCE [LARGE SCALE GENOMIC DNA]</scope>
    <source>
        <strain evidence="4 5">EML 446</strain>
    </source>
</reference>
<protein>
    <submittedName>
        <fullName evidence="4">DUF4041 domain-containing protein</fullName>
    </submittedName>
</protein>
<organism evidence="4 5">
    <name type="scientific">Nocardia cyriacigeorgica</name>
    <dbReference type="NCBI Taxonomy" id="135487"/>
    <lineage>
        <taxon>Bacteria</taxon>
        <taxon>Bacillati</taxon>
        <taxon>Actinomycetota</taxon>
        <taxon>Actinomycetes</taxon>
        <taxon>Mycobacteriales</taxon>
        <taxon>Nocardiaceae</taxon>
        <taxon>Nocardia</taxon>
    </lineage>
</organism>
<sequence length="413" mass="48134">MFGVRGHAKQLAQELAQAQAEVRRLRDELNRTGSLEIAELQRLRDEYARQVAGEQAQLDELRKQVVQTREDQILQEIGIYEFHHPLSDSVVYRDQLRILRGEIKALARSDAGAIEASTTWAVEGSVTEGRKLVRECSRLMLRAYNVEADNLVRGLKPYKLRTALERLDKIAFTIERLGKTMKLRIAPAYHRLRYRELEMTAAHLEQVAQLKQLEREERDRQREEHKAQQEMARERTRIDREEKRYRSALAEFERAGQGSASEADEVREKLRELEFRRQRVDFQTANTTAGHLYILSNIGAFREDMIHIGFTRRFDPEDRIDDLNNTAVPFPFDVHLKFYDEDAAGIEAELHRRLAHRRVNRVNLRREFFYATPAEVRDLLQEVAPGKALEFAELAEAVDYRRSLEAAENTSPE</sequence>
<feature type="domain" description="Bacteriophage T5 Orf172 DNA-binding" evidence="3">
    <location>
        <begin position="300"/>
        <end position="383"/>
    </location>
</feature>
<evidence type="ECO:0000313" key="5">
    <source>
        <dbReference type="Proteomes" id="UP000306378"/>
    </source>
</evidence>
<dbReference type="SMART" id="SM00974">
    <property type="entry name" value="T5orf172"/>
    <property type="match status" value="1"/>
</dbReference>
<dbReference type="Pfam" id="PF13455">
    <property type="entry name" value="MUG113"/>
    <property type="match status" value="1"/>
</dbReference>
<evidence type="ECO:0000259" key="3">
    <source>
        <dbReference type="SMART" id="SM00974"/>
    </source>
</evidence>
<evidence type="ECO:0000256" key="1">
    <source>
        <dbReference type="SAM" id="Coils"/>
    </source>
</evidence>
<feature type="region of interest" description="Disordered" evidence="2">
    <location>
        <begin position="216"/>
        <end position="235"/>
    </location>
</feature>
<gene>
    <name evidence="4" type="ORF">FEK34_06650</name>
</gene>
<evidence type="ECO:0000256" key="2">
    <source>
        <dbReference type="SAM" id="MobiDB-lite"/>
    </source>
</evidence>
<name>A0A5R8NVT2_9NOCA</name>
<dbReference type="AlphaFoldDB" id="A0A5R8NVT2"/>
<evidence type="ECO:0000313" key="4">
    <source>
        <dbReference type="EMBL" id="TLF79625.1"/>
    </source>
</evidence>
<dbReference type="EMBL" id="VBUT01000003">
    <property type="protein sequence ID" value="TLF79625.1"/>
    <property type="molecule type" value="Genomic_DNA"/>
</dbReference>
<dbReference type="Pfam" id="PF13250">
    <property type="entry name" value="SNIPE"/>
    <property type="match status" value="1"/>
</dbReference>
<proteinExistence type="predicted"/>
<dbReference type="Proteomes" id="UP000306378">
    <property type="component" value="Unassembled WGS sequence"/>
</dbReference>
<feature type="coiled-coil region" evidence="1">
    <location>
        <begin position="8"/>
        <end position="71"/>
    </location>
</feature>